<keyword evidence="1" id="KW-0732">Signal</keyword>
<comment type="caution">
    <text evidence="2">The sequence shown here is derived from an EMBL/GenBank/DDBJ whole genome shotgun (WGS) entry which is preliminary data.</text>
</comment>
<name>A0A812XUF9_9DINO</name>
<dbReference type="Gene3D" id="3.20.20.100">
    <property type="entry name" value="NADP-dependent oxidoreductase domain"/>
    <property type="match status" value="1"/>
</dbReference>
<feature type="signal peptide" evidence="1">
    <location>
        <begin position="1"/>
        <end position="16"/>
    </location>
</feature>
<dbReference type="Proteomes" id="UP000601435">
    <property type="component" value="Unassembled WGS sequence"/>
</dbReference>
<reference evidence="2" key="1">
    <citation type="submission" date="2021-02" db="EMBL/GenBank/DDBJ databases">
        <authorList>
            <person name="Dougan E. K."/>
            <person name="Rhodes N."/>
            <person name="Thang M."/>
            <person name="Chan C."/>
        </authorList>
    </citation>
    <scope>NUCLEOTIDE SEQUENCE</scope>
</reference>
<gene>
    <name evidence="2" type="primary">P4HA1</name>
    <name evidence="2" type="ORF">SNEC2469_LOCUS21729</name>
</gene>
<proteinExistence type="predicted"/>
<organism evidence="2 3">
    <name type="scientific">Symbiodinium necroappetens</name>
    <dbReference type="NCBI Taxonomy" id="1628268"/>
    <lineage>
        <taxon>Eukaryota</taxon>
        <taxon>Sar</taxon>
        <taxon>Alveolata</taxon>
        <taxon>Dinophyceae</taxon>
        <taxon>Suessiales</taxon>
        <taxon>Symbiodiniaceae</taxon>
        <taxon>Symbiodinium</taxon>
    </lineage>
</organism>
<evidence type="ECO:0000313" key="2">
    <source>
        <dbReference type="EMBL" id="CAE7749593.1"/>
    </source>
</evidence>
<accession>A0A812XUF9</accession>
<keyword evidence="3" id="KW-1185">Reference proteome</keyword>
<feature type="chain" id="PRO_5032922606" evidence="1">
    <location>
        <begin position="17"/>
        <end position="795"/>
    </location>
</feature>
<dbReference type="OrthoDB" id="435715at2759"/>
<evidence type="ECO:0000256" key="1">
    <source>
        <dbReference type="SAM" id="SignalP"/>
    </source>
</evidence>
<dbReference type="InterPro" id="IPR036812">
    <property type="entry name" value="NAD(P)_OxRdtase_dom_sf"/>
</dbReference>
<evidence type="ECO:0000313" key="3">
    <source>
        <dbReference type="Proteomes" id="UP000601435"/>
    </source>
</evidence>
<dbReference type="AlphaFoldDB" id="A0A812XUF9"/>
<dbReference type="SUPFAM" id="SSF51430">
    <property type="entry name" value="NAD(P)-linked oxidoreductase"/>
    <property type="match status" value="1"/>
</dbReference>
<sequence length="795" mass="87670">MAGVVRWLLPWLQAAALRLSDWTKPAGLALPLVAIGPDRGFSGKYANLPSFLQSDGRHILVRSGDYEELPKIAAAVAEAALPWSELFVSARILPGDLGYDGTFLAVKRLLQGLGAPRIDLVLVSSGDNAEGQAWQTTPLCAQSEFGWELCVKSSLAALEHLQLSGQVGHIGAHDWSVQSLQTVAPVLRAPLAALELTFDTFANSHLAALKLGLIKGIQIMMIGFAEQPGRLISPMFIGAGTQSEAYAGRASLMSAFATLSWLLAKDVVAVMPGDLLDPVSISTVQSLDESLIHGYLRDYFDAVFWPGERRPILYEAILELGTTCSAKLKVSSPEECMVAMEELEGPSALAPAKIDGTSTSGCSLYFGGGCHSIDCAEAHFGETGQPRAVPVCQIDGARPPAQGRTLFLSMCMGAEYFDKFCAPFLASFRMVYGRLLHGWHTMRVWTVGVGAQQLQHARDLFSPAGVEFEESSSEELRRRFVEEYGRSADADYLSEDIGSPGLDGRTGCFGCQGSECTCDPGAHDEKVVFNNIYFLQWVIRQFEASQNEGYQYMVFIDSDMLFLRDLGRFLPREPETTDWDYAFTIYDKDHEVPWGGNEEVAKTRNGFVRINSGVQLFRYTKGVRLFLSNLLEITRIFMRYGETKQLAEETWFLEEFRALNQAAIAWFVGSANLLYNDCLVCWPRTISFDSVSATGEQFSLSAQGLPARFINQAESVTDGKLSREVHMVHLKGLWWRVLILNATAHSTATRCFAWNTGAYDLWKSLYLAWRPELVVTTSVHQGQQCPDVSSLTASF</sequence>
<dbReference type="EMBL" id="CAJNJA010038680">
    <property type="protein sequence ID" value="CAE7749593.1"/>
    <property type="molecule type" value="Genomic_DNA"/>
</dbReference>
<protein>
    <submittedName>
        <fullName evidence="2">P4HA1 protein</fullName>
    </submittedName>
</protein>